<feature type="region of interest" description="Disordered" evidence="1">
    <location>
        <begin position="1"/>
        <end position="89"/>
    </location>
</feature>
<dbReference type="EMBL" id="BTSX01000004">
    <property type="protein sequence ID" value="GMS94956.1"/>
    <property type="molecule type" value="Genomic_DNA"/>
</dbReference>
<keyword evidence="3" id="KW-1185">Reference proteome</keyword>
<dbReference type="Proteomes" id="UP001432027">
    <property type="component" value="Unassembled WGS sequence"/>
</dbReference>
<feature type="compositionally biased region" description="Low complexity" evidence="1">
    <location>
        <begin position="62"/>
        <end position="89"/>
    </location>
</feature>
<proteinExistence type="predicted"/>
<organism evidence="2 3">
    <name type="scientific">Pristionchus entomophagus</name>
    <dbReference type="NCBI Taxonomy" id="358040"/>
    <lineage>
        <taxon>Eukaryota</taxon>
        <taxon>Metazoa</taxon>
        <taxon>Ecdysozoa</taxon>
        <taxon>Nematoda</taxon>
        <taxon>Chromadorea</taxon>
        <taxon>Rhabditida</taxon>
        <taxon>Rhabditina</taxon>
        <taxon>Diplogasteromorpha</taxon>
        <taxon>Diplogasteroidea</taxon>
        <taxon>Neodiplogasteridae</taxon>
        <taxon>Pristionchus</taxon>
    </lineage>
</organism>
<evidence type="ECO:0000313" key="2">
    <source>
        <dbReference type="EMBL" id="GMS94956.1"/>
    </source>
</evidence>
<accession>A0AAV5TKS9</accession>
<feature type="non-terminal residue" evidence="2">
    <location>
        <position position="1"/>
    </location>
</feature>
<comment type="caution">
    <text evidence="2">The sequence shown here is derived from an EMBL/GenBank/DDBJ whole genome shotgun (WGS) entry which is preliminary data.</text>
</comment>
<feature type="compositionally biased region" description="Low complexity" evidence="1">
    <location>
        <begin position="27"/>
        <end position="54"/>
    </location>
</feature>
<dbReference type="AlphaFoldDB" id="A0AAV5TKS9"/>
<gene>
    <name evidence="2" type="ORF">PENTCL1PPCAC_17131</name>
</gene>
<sequence length="89" mass="9336">TSLPWLIANAPLSSPPALMRKRDRTTQSRSRSSSRSPAEVSSLLTTVLVTRVSLPSPPSPPMDSLSPTMTSRSPTSSIPSSMSIASAPS</sequence>
<evidence type="ECO:0000256" key="1">
    <source>
        <dbReference type="SAM" id="MobiDB-lite"/>
    </source>
</evidence>
<reference evidence="2" key="1">
    <citation type="submission" date="2023-10" db="EMBL/GenBank/DDBJ databases">
        <title>Genome assembly of Pristionchus species.</title>
        <authorList>
            <person name="Yoshida K."/>
            <person name="Sommer R.J."/>
        </authorList>
    </citation>
    <scope>NUCLEOTIDE SEQUENCE</scope>
    <source>
        <strain evidence="2">RS0144</strain>
    </source>
</reference>
<evidence type="ECO:0000313" key="3">
    <source>
        <dbReference type="Proteomes" id="UP001432027"/>
    </source>
</evidence>
<protein>
    <submittedName>
        <fullName evidence="2">Uncharacterized protein</fullName>
    </submittedName>
</protein>
<feature type="non-terminal residue" evidence="2">
    <location>
        <position position="89"/>
    </location>
</feature>
<name>A0AAV5TKS9_9BILA</name>